<comment type="subcellular location">
    <subcellularLocation>
        <location evidence="1">Cell membrane</location>
        <topology evidence="1">Single-pass type I membrane protein</topology>
    </subcellularLocation>
</comment>
<keyword evidence="8" id="KW-1133">Transmembrane helix</keyword>
<evidence type="ECO:0000256" key="6">
    <source>
        <dbReference type="ARBA" id="ARBA00022729"/>
    </source>
</evidence>
<keyword evidence="11" id="KW-0325">Glycoprotein</keyword>
<keyword evidence="10" id="KW-0675">Receptor</keyword>
<sequence length="141" mass="15860">MFPFLQLESSKFRMGFPLLIFIQTSNKIAGQIPSSISNLVELERLDISRNLIPGTIPISLGQFVKLHWLDIFINSLTGKIPTSLLGIKIMRHASFRANRLCGEIPQDRPYNIFPASAYARNLCLCGKPMPPCKGKKQETSR</sequence>
<dbReference type="GO" id="GO:0005886">
    <property type="term" value="C:plasma membrane"/>
    <property type="evidence" value="ECO:0007669"/>
    <property type="project" value="UniProtKB-SubCell"/>
</dbReference>
<dbReference type="PANTHER" id="PTHR27004">
    <property type="entry name" value="RECEPTOR-LIKE PROTEIN 12 ISOFORM X1"/>
    <property type="match status" value="1"/>
</dbReference>
<reference evidence="12" key="1">
    <citation type="submission" date="2019-09" db="EMBL/GenBank/DDBJ databases">
        <title>Draft genome information of white flower Hibiscus syriacus.</title>
        <authorList>
            <person name="Kim Y.-M."/>
        </authorList>
    </citation>
    <scope>NUCLEOTIDE SEQUENCE [LARGE SCALE GENOMIC DNA]</scope>
    <source>
        <strain evidence="12">YM2019G1</strain>
    </source>
</reference>
<evidence type="ECO:0000313" key="12">
    <source>
        <dbReference type="EMBL" id="KAE8707270.1"/>
    </source>
</evidence>
<comment type="similarity">
    <text evidence="2">Belongs to the RLP family.</text>
</comment>
<keyword evidence="4" id="KW-0433">Leucine-rich repeat</keyword>
<gene>
    <name evidence="12" type="ORF">F3Y22_tig00110384pilonHSYRG00195</name>
</gene>
<evidence type="ECO:0000256" key="3">
    <source>
        <dbReference type="ARBA" id="ARBA00022475"/>
    </source>
</evidence>
<evidence type="ECO:0000256" key="7">
    <source>
        <dbReference type="ARBA" id="ARBA00022737"/>
    </source>
</evidence>
<keyword evidence="5" id="KW-0812">Transmembrane</keyword>
<evidence type="ECO:0000256" key="4">
    <source>
        <dbReference type="ARBA" id="ARBA00022614"/>
    </source>
</evidence>
<dbReference type="Pfam" id="PF00560">
    <property type="entry name" value="LRR_1"/>
    <property type="match status" value="1"/>
</dbReference>
<evidence type="ECO:0000256" key="8">
    <source>
        <dbReference type="ARBA" id="ARBA00022989"/>
    </source>
</evidence>
<evidence type="ECO:0000256" key="10">
    <source>
        <dbReference type="ARBA" id="ARBA00023170"/>
    </source>
</evidence>
<keyword evidence="6" id="KW-0732">Signal</keyword>
<keyword evidence="9" id="KW-0472">Membrane</keyword>
<name>A0A6A3ARG8_HIBSY</name>
<dbReference type="PANTHER" id="PTHR27004:SF392">
    <property type="entry name" value="OS04G0677200 PROTEIN"/>
    <property type="match status" value="1"/>
</dbReference>
<dbReference type="InterPro" id="IPR001611">
    <property type="entry name" value="Leu-rich_rpt"/>
</dbReference>
<dbReference type="Gene3D" id="3.80.10.10">
    <property type="entry name" value="Ribonuclease Inhibitor"/>
    <property type="match status" value="1"/>
</dbReference>
<evidence type="ECO:0000313" key="13">
    <source>
        <dbReference type="Proteomes" id="UP000436088"/>
    </source>
</evidence>
<evidence type="ECO:0000256" key="1">
    <source>
        <dbReference type="ARBA" id="ARBA00004251"/>
    </source>
</evidence>
<dbReference type="AlphaFoldDB" id="A0A6A3ARG8"/>
<keyword evidence="13" id="KW-1185">Reference proteome</keyword>
<dbReference type="EMBL" id="VEPZ02000964">
    <property type="protein sequence ID" value="KAE8707270.1"/>
    <property type="molecule type" value="Genomic_DNA"/>
</dbReference>
<accession>A0A6A3ARG8</accession>
<keyword evidence="7" id="KW-0677">Repeat</keyword>
<comment type="caution">
    <text evidence="12">The sequence shown here is derived from an EMBL/GenBank/DDBJ whole genome shotgun (WGS) entry which is preliminary data.</text>
</comment>
<dbReference type="FunFam" id="3.80.10.10:FF:000041">
    <property type="entry name" value="LRR receptor-like serine/threonine-protein kinase ERECTA"/>
    <property type="match status" value="1"/>
</dbReference>
<dbReference type="InterPro" id="IPR032675">
    <property type="entry name" value="LRR_dom_sf"/>
</dbReference>
<protein>
    <submittedName>
        <fullName evidence="12">Uncharacterized protein</fullName>
    </submittedName>
</protein>
<dbReference type="SUPFAM" id="SSF52058">
    <property type="entry name" value="L domain-like"/>
    <property type="match status" value="1"/>
</dbReference>
<keyword evidence="3" id="KW-1003">Cell membrane</keyword>
<dbReference type="Proteomes" id="UP000436088">
    <property type="component" value="Unassembled WGS sequence"/>
</dbReference>
<evidence type="ECO:0000256" key="9">
    <source>
        <dbReference type="ARBA" id="ARBA00023136"/>
    </source>
</evidence>
<evidence type="ECO:0000256" key="5">
    <source>
        <dbReference type="ARBA" id="ARBA00022692"/>
    </source>
</evidence>
<evidence type="ECO:0000256" key="2">
    <source>
        <dbReference type="ARBA" id="ARBA00009592"/>
    </source>
</evidence>
<proteinExistence type="inferred from homology"/>
<evidence type="ECO:0000256" key="11">
    <source>
        <dbReference type="ARBA" id="ARBA00023180"/>
    </source>
</evidence>
<organism evidence="12 13">
    <name type="scientific">Hibiscus syriacus</name>
    <name type="common">Rose of Sharon</name>
    <dbReference type="NCBI Taxonomy" id="106335"/>
    <lineage>
        <taxon>Eukaryota</taxon>
        <taxon>Viridiplantae</taxon>
        <taxon>Streptophyta</taxon>
        <taxon>Embryophyta</taxon>
        <taxon>Tracheophyta</taxon>
        <taxon>Spermatophyta</taxon>
        <taxon>Magnoliopsida</taxon>
        <taxon>eudicotyledons</taxon>
        <taxon>Gunneridae</taxon>
        <taxon>Pentapetalae</taxon>
        <taxon>rosids</taxon>
        <taxon>malvids</taxon>
        <taxon>Malvales</taxon>
        <taxon>Malvaceae</taxon>
        <taxon>Malvoideae</taxon>
        <taxon>Hibiscus</taxon>
    </lineage>
</organism>